<dbReference type="InterPro" id="IPR003602">
    <property type="entry name" value="Topo_IA_DNA-bd_dom"/>
</dbReference>
<dbReference type="InterPro" id="IPR013824">
    <property type="entry name" value="Topo_IA_cen_sub1"/>
</dbReference>
<keyword evidence="7" id="KW-0238">DNA-binding</keyword>
<evidence type="ECO:0000313" key="16">
    <source>
        <dbReference type="Proteomes" id="UP000665181"/>
    </source>
</evidence>
<evidence type="ECO:0000256" key="7">
    <source>
        <dbReference type="ARBA" id="ARBA00023125"/>
    </source>
</evidence>
<evidence type="ECO:0000256" key="4">
    <source>
        <dbReference type="ARBA" id="ARBA00022723"/>
    </source>
</evidence>
<dbReference type="Pfam" id="PF01131">
    <property type="entry name" value="Topoisom_bac"/>
    <property type="match status" value="1"/>
</dbReference>
<proteinExistence type="inferred from homology"/>
<evidence type="ECO:0000256" key="12">
    <source>
        <dbReference type="ARBA" id="ARBA00032877"/>
    </source>
</evidence>
<dbReference type="AlphaFoldDB" id="A0A8I2BAG8"/>
<evidence type="ECO:0000256" key="3">
    <source>
        <dbReference type="ARBA" id="ARBA00012891"/>
    </source>
</evidence>
<gene>
    <name evidence="15" type="ORF">J5227_19815</name>
</gene>
<dbReference type="SMART" id="SM00437">
    <property type="entry name" value="TOP1Ac"/>
    <property type="match status" value="1"/>
</dbReference>
<evidence type="ECO:0000256" key="2">
    <source>
        <dbReference type="ARBA" id="ARBA00009446"/>
    </source>
</evidence>
<evidence type="ECO:0000256" key="5">
    <source>
        <dbReference type="ARBA" id="ARBA00022842"/>
    </source>
</evidence>
<dbReference type="InterPro" id="IPR023405">
    <property type="entry name" value="Topo_IA_core_domain"/>
</dbReference>
<keyword evidence="8 15" id="KW-0413">Isomerase</keyword>
<evidence type="ECO:0000256" key="8">
    <source>
        <dbReference type="ARBA" id="ARBA00023235"/>
    </source>
</evidence>
<reference evidence="15" key="1">
    <citation type="submission" date="2021-03" db="EMBL/GenBank/DDBJ databases">
        <title>Isolation of Bacillus subtilis from fermented food sample.</title>
        <authorList>
            <person name="Lakshmanan V."/>
            <person name="Athira K."/>
            <person name="Rajagopal K."/>
        </authorList>
    </citation>
    <scope>NUCLEOTIDE SEQUENCE</scope>
    <source>
        <strain evidence="15">S1</strain>
    </source>
</reference>
<dbReference type="InterPro" id="IPR005738">
    <property type="entry name" value="TopoIII"/>
</dbReference>
<dbReference type="SMART" id="SM00436">
    <property type="entry name" value="TOP1Bc"/>
    <property type="match status" value="1"/>
</dbReference>
<dbReference type="InterPro" id="IPR013497">
    <property type="entry name" value="Topo_IA_cen"/>
</dbReference>
<dbReference type="PROSITE" id="PS50880">
    <property type="entry name" value="TOPRIM"/>
    <property type="match status" value="1"/>
</dbReference>
<dbReference type="InterPro" id="IPR006171">
    <property type="entry name" value="TOPRIM_dom"/>
</dbReference>
<dbReference type="Gene3D" id="1.10.290.10">
    <property type="entry name" value="Topoisomerase I, domain 4"/>
    <property type="match status" value="1"/>
</dbReference>
<dbReference type="InterPro" id="IPR013826">
    <property type="entry name" value="Topo_IA_cen_sub3"/>
</dbReference>
<dbReference type="RefSeq" id="WP_208556786.1">
    <property type="nucleotide sequence ID" value="NZ_JAGFPW010000026.1"/>
</dbReference>
<name>A0A8I2BAG8_BACIU</name>
<dbReference type="Gene3D" id="3.40.50.140">
    <property type="match status" value="1"/>
</dbReference>
<dbReference type="InterPro" id="IPR034144">
    <property type="entry name" value="TOPRIM_TopoIII"/>
</dbReference>
<evidence type="ECO:0000256" key="11">
    <source>
        <dbReference type="ARBA" id="ARBA00032235"/>
    </source>
</evidence>
<dbReference type="GO" id="GO:0043597">
    <property type="term" value="C:cytoplasmic replication fork"/>
    <property type="evidence" value="ECO:0007669"/>
    <property type="project" value="TreeGrafter"/>
</dbReference>
<keyword evidence="6" id="KW-0799">Topoisomerase</keyword>
<feature type="domain" description="Topo IA-type catalytic" evidence="14">
    <location>
        <begin position="158"/>
        <end position="597"/>
    </location>
</feature>
<dbReference type="EC" id="5.6.2.1" evidence="3"/>
<dbReference type="NCBIfam" id="TIGR01056">
    <property type="entry name" value="topB"/>
    <property type="match status" value="1"/>
</dbReference>
<evidence type="ECO:0000259" key="13">
    <source>
        <dbReference type="PROSITE" id="PS50880"/>
    </source>
</evidence>
<dbReference type="GO" id="GO:0003677">
    <property type="term" value="F:DNA binding"/>
    <property type="evidence" value="ECO:0007669"/>
    <property type="project" value="UniProtKB-KW"/>
</dbReference>
<dbReference type="InterPro" id="IPR025589">
    <property type="entry name" value="Toprim_C_rpt"/>
</dbReference>
<dbReference type="Pfam" id="PF01751">
    <property type="entry name" value="Toprim"/>
    <property type="match status" value="1"/>
</dbReference>
<comment type="similarity">
    <text evidence="2">Belongs to the type IA topoisomerase family.</text>
</comment>
<keyword evidence="5" id="KW-0460">Magnesium</keyword>
<evidence type="ECO:0000256" key="9">
    <source>
        <dbReference type="ARBA" id="ARBA00030003"/>
    </source>
</evidence>
<keyword evidence="4" id="KW-0479">Metal-binding</keyword>
<dbReference type="SUPFAM" id="SSF56712">
    <property type="entry name" value="Prokaryotic type I DNA topoisomerase"/>
    <property type="match status" value="1"/>
</dbReference>
<dbReference type="Proteomes" id="UP000665181">
    <property type="component" value="Unassembled WGS sequence"/>
</dbReference>
<dbReference type="NCBIfam" id="NF005829">
    <property type="entry name" value="PRK07726.1"/>
    <property type="match status" value="1"/>
</dbReference>
<dbReference type="GO" id="GO:0006281">
    <property type="term" value="P:DNA repair"/>
    <property type="evidence" value="ECO:0007669"/>
    <property type="project" value="TreeGrafter"/>
</dbReference>
<dbReference type="SMART" id="SM00493">
    <property type="entry name" value="TOPRIM"/>
    <property type="match status" value="1"/>
</dbReference>
<dbReference type="CDD" id="cd03362">
    <property type="entry name" value="TOPRIM_TopoIA_TopoIII"/>
    <property type="match status" value="1"/>
</dbReference>
<dbReference type="EMBL" id="JAGFPW010000026">
    <property type="protein sequence ID" value="MBO3796498.1"/>
    <property type="molecule type" value="Genomic_DNA"/>
</dbReference>
<dbReference type="InterPro" id="IPR023406">
    <property type="entry name" value="Topo_IA_AS"/>
</dbReference>
<dbReference type="GO" id="GO:0006310">
    <property type="term" value="P:DNA recombination"/>
    <property type="evidence" value="ECO:0007669"/>
    <property type="project" value="TreeGrafter"/>
</dbReference>
<dbReference type="GO" id="GO:0003917">
    <property type="term" value="F:DNA topoisomerase type I (single strand cut, ATP-independent) activity"/>
    <property type="evidence" value="ECO:0007669"/>
    <property type="project" value="UniProtKB-EC"/>
</dbReference>
<dbReference type="PANTHER" id="PTHR11390">
    <property type="entry name" value="PROKARYOTIC DNA TOPOISOMERASE"/>
    <property type="match status" value="1"/>
</dbReference>
<dbReference type="PROSITE" id="PS00396">
    <property type="entry name" value="TOPO_IA_1"/>
    <property type="match status" value="1"/>
</dbReference>
<dbReference type="InterPro" id="IPR000380">
    <property type="entry name" value="Topo_IA"/>
</dbReference>
<feature type="domain" description="Toprim" evidence="13">
    <location>
        <begin position="2"/>
        <end position="140"/>
    </location>
</feature>
<dbReference type="GO" id="GO:0006265">
    <property type="term" value="P:DNA topological change"/>
    <property type="evidence" value="ECO:0007669"/>
    <property type="project" value="InterPro"/>
</dbReference>
<dbReference type="PANTHER" id="PTHR11390:SF21">
    <property type="entry name" value="DNA TOPOISOMERASE 3-ALPHA"/>
    <property type="match status" value="1"/>
</dbReference>
<evidence type="ECO:0000256" key="6">
    <source>
        <dbReference type="ARBA" id="ARBA00023029"/>
    </source>
</evidence>
<dbReference type="Gene3D" id="1.10.460.10">
    <property type="entry name" value="Topoisomerase I, domain 2"/>
    <property type="match status" value="1"/>
</dbReference>
<evidence type="ECO:0000259" key="14">
    <source>
        <dbReference type="PROSITE" id="PS52039"/>
    </source>
</evidence>
<dbReference type="Gene3D" id="2.70.20.10">
    <property type="entry name" value="Topoisomerase I, domain 3"/>
    <property type="match status" value="1"/>
</dbReference>
<evidence type="ECO:0000256" key="1">
    <source>
        <dbReference type="ARBA" id="ARBA00000213"/>
    </source>
</evidence>
<protein>
    <recommendedName>
        <fullName evidence="3">DNA topoisomerase</fullName>
        <ecNumber evidence="3">5.6.2.1</ecNumber>
    </recommendedName>
    <alternativeName>
        <fullName evidence="12">Omega-protein</fullName>
    </alternativeName>
    <alternativeName>
        <fullName evidence="11">Relaxing enzyme</fullName>
    </alternativeName>
    <alternativeName>
        <fullName evidence="9">Swivelase</fullName>
    </alternativeName>
    <alternativeName>
        <fullName evidence="10">Untwisting enzyme</fullName>
    </alternativeName>
</protein>
<dbReference type="PRINTS" id="PR00417">
    <property type="entry name" value="PRTPISMRASEI"/>
</dbReference>
<dbReference type="InterPro" id="IPR013825">
    <property type="entry name" value="Topo_IA_cen_sub2"/>
</dbReference>
<dbReference type="InterPro" id="IPR003601">
    <property type="entry name" value="Topo_IA_2"/>
</dbReference>
<organism evidence="15 16">
    <name type="scientific">Bacillus subtilis</name>
    <dbReference type="NCBI Taxonomy" id="1423"/>
    <lineage>
        <taxon>Bacteria</taxon>
        <taxon>Bacillati</taxon>
        <taxon>Bacillota</taxon>
        <taxon>Bacilli</taxon>
        <taxon>Bacillales</taxon>
        <taxon>Bacillaceae</taxon>
        <taxon>Bacillus</taxon>
    </lineage>
</organism>
<comment type="catalytic activity">
    <reaction evidence="1">
        <text>ATP-independent breakage of single-stranded DNA, followed by passage and rejoining.</text>
        <dbReference type="EC" id="5.6.2.1"/>
    </reaction>
</comment>
<dbReference type="CDD" id="cd00186">
    <property type="entry name" value="TOP1Ac"/>
    <property type="match status" value="1"/>
</dbReference>
<evidence type="ECO:0000313" key="15">
    <source>
        <dbReference type="EMBL" id="MBO3796498.1"/>
    </source>
</evidence>
<dbReference type="GO" id="GO:0046872">
    <property type="term" value="F:metal ion binding"/>
    <property type="evidence" value="ECO:0007669"/>
    <property type="project" value="UniProtKB-KW"/>
</dbReference>
<evidence type="ECO:0000256" key="10">
    <source>
        <dbReference type="ARBA" id="ARBA00031985"/>
    </source>
</evidence>
<sequence>MKTVILAEKPKQAIAYASAFKKIEKKNGYYEIEDPRFFPNGAILTWAVGHVIELFDPDDYDDRYKRWNIEDLPIVPERFQFKVLKEKMHQFKVIKQLVSKSDEVIIATDAGREGENIAYLILLLSGAMNKKIKRLWISSTNKDAVVDGFKNLRDGKETYGLFKEAQTRQFSDWLVGMNLTRLYTALLQQKGFRDVFSVGRVQTPTLFLVFKRQLEIENFKPVPFFEIDADVRTDSGIFKAKLGEKFKNRDEVKEFLSKYSLAEVNNAVISDVETKLKETKSPELFTLGSLQTMANKKWGYSPKKSLDIVQRLYDNGYLTYPRTDCKYIGEGEFSYLVAKAETYKQLLGLDIELTQKTPRKRYVDESKLTDHYAIIPTVDLPQIESLSKEEQNIYTEVLKTTLAMLAPDYEYEETKVKVNVNGAIFKAQGNVEKKKGWKQIFSNDKATSGEEENKVSHLPVVKIGDEGKAKLSIEQKETKPPKPYTEGSLIAQMESIGKTVENEEDKKILKEAEGIGTSATRAGIIEKLKSDNYIVIDKKKVVVTDKGKILCSVIQGTLLASAEMTAQWEKYLKTIGQNKGDQNVFLGNIKKFVNTQLKQAPVQIDKYSSAIQAAVKSISEAETVGKCPSCGKAVKDKGKFYGCEGYKDGCKFTLPKVFLGKKLGIKAIQSLLTKGKTATLKGFKSKQDKTFSAALKMNNGKLELEFEKKKSFKK</sequence>
<accession>A0A8I2BAG8</accession>
<dbReference type="PROSITE" id="PS52039">
    <property type="entry name" value="TOPO_IA_2"/>
    <property type="match status" value="1"/>
</dbReference>
<comment type="caution">
    <text evidence="15">The sequence shown here is derived from an EMBL/GenBank/DDBJ whole genome shotgun (WGS) entry which is preliminary data.</text>
</comment>
<dbReference type="Pfam" id="PF13342">
    <property type="entry name" value="Toprim_Crpt"/>
    <property type="match status" value="1"/>
</dbReference>